<name>A0A7X9ZVN7_9BURK</name>
<dbReference type="RefSeq" id="WP_169496403.1">
    <property type="nucleotide sequence ID" value="NZ_JABBFZ010000002.1"/>
</dbReference>
<keyword evidence="3" id="KW-1185">Reference proteome</keyword>
<keyword evidence="1" id="KW-0732">Signal</keyword>
<dbReference type="Gene3D" id="3.30.1150.10">
    <property type="match status" value="1"/>
</dbReference>
<feature type="chain" id="PRO_5030879659" evidence="1">
    <location>
        <begin position="24"/>
        <end position="196"/>
    </location>
</feature>
<protein>
    <submittedName>
        <fullName evidence="2">TonB C-terminal domain-containing protein</fullName>
    </submittedName>
</protein>
<dbReference type="SUPFAM" id="SSF74653">
    <property type="entry name" value="TolA/TonB C-terminal domain"/>
    <property type="match status" value="1"/>
</dbReference>
<dbReference type="EMBL" id="JABBFZ010000002">
    <property type="protein sequence ID" value="NML30112.1"/>
    <property type="molecule type" value="Genomic_DNA"/>
</dbReference>
<gene>
    <name evidence="2" type="ORF">HHL14_04620</name>
</gene>
<reference evidence="2 3" key="1">
    <citation type="submission" date="2020-04" db="EMBL/GenBank/DDBJ databases">
        <title>Paraburkholderia sp. G-4-1-8 isolated from soil.</title>
        <authorList>
            <person name="Dahal R.H."/>
        </authorList>
    </citation>
    <scope>NUCLEOTIDE SEQUENCE [LARGE SCALE GENOMIC DNA]</scope>
    <source>
        <strain evidence="2 3">G-4-1-8</strain>
    </source>
</reference>
<organism evidence="2 3">
    <name type="scientific">Paraburkholderia antibiotica</name>
    <dbReference type="NCBI Taxonomy" id="2728839"/>
    <lineage>
        <taxon>Bacteria</taxon>
        <taxon>Pseudomonadati</taxon>
        <taxon>Pseudomonadota</taxon>
        <taxon>Betaproteobacteria</taxon>
        <taxon>Burkholderiales</taxon>
        <taxon>Burkholderiaceae</taxon>
        <taxon>Paraburkholderia</taxon>
    </lineage>
</organism>
<evidence type="ECO:0000256" key="1">
    <source>
        <dbReference type="SAM" id="SignalP"/>
    </source>
</evidence>
<comment type="caution">
    <text evidence="2">The sequence shown here is derived from an EMBL/GenBank/DDBJ whole genome shotgun (WGS) entry which is preliminary data.</text>
</comment>
<sequence>MKKYARFATCLSTLSFSFPFALACAGGVALLAGCAGNSPTSADLLPARPAQEVLDRCLAGLAPAGTPPPSAQSLDESQWRRYVACAIGSNLHAARDQVSDNPEAIVEVRVEPDGMIGSIRRVGSSGNAAWDRAVDRSIGATPALQPAPAGHQVARMELHFRPFKAALGMNSAGGLSDESHWSWHRCITVHGTAACN</sequence>
<accession>A0A7X9ZVN7</accession>
<dbReference type="AlphaFoldDB" id="A0A7X9ZVN7"/>
<dbReference type="PROSITE" id="PS51257">
    <property type="entry name" value="PROKAR_LIPOPROTEIN"/>
    <property type="match status" value="1"/>
</dbReference>
<evidence type="ECO:0000313" key="3">
    <source>
        <dbReference type="Proteomes" id="UP000583127"/>
    </source>
</evidence>
<dbReference type="Proteomes" id="UP000583127">
    <property type="component" value="Unassembled WGS sequence"/>
</dbReference>
<proteinExistence type="predicted"/>
<evidence type="ECO:0000313" key="2">
    <source>
        <dbReference type="EMBL" id="NML30112.1"/>
    </source>
</evidence>
<feature type="signal peptide" evidence="1">
    <location>
        <begin position="1"/>
        <end position="23"/>
    </location>
</feature>
<dbReference type="Pfam" id="PF13103">
    <property type="entry name" value="TonB_2"/>
    <property type="match status" value="1"/>
</dbReference>